<gene>
    <name evidence="1" type="ORF">MARPO_0120s0056</name>
</gene>
<dbReference type="Proteomes" id="UP000244005">
    <property type="component" value="Unassembled WGS sequence"/>
</dbReference>
<proteinExistence type="predicted"/>
<sequence length="145" mass="16829">MRGKFFWIMSNIGADQVNFLCIYDVKLDAWIQLRQPAMEDIIWRCMEHKGEVLLVGLDNRNGSSGNELCFYEIVEYTPEKVRPWHFPGDLYFREMKAVPMHSVVDVLAPLYEDIKESTSRTPQVVRGSRGRSNLSSANRFLQTLL</sequence>
<organism evidence="1 2">
    <name type="scientific">Marchantia polymorpha</name>
    <name type="common">Common liverwort</name>
    <name type="synonym">Marchantia aquatica</name>
    <dbReference type="NCBI Taxonomy" id="3197"/>
    <lineage>
        <taxon>Eukaryota</taxon>
        <taxon>Viridiplantae</taxon>
        <taxon>Streptophyta</taxon>
        <taxon>Embryophyta</taxon>
        <taxon>Marchantiophyta</taxon>
        <taxon>Marchantiopsida</taxon>
        <taxon>Marchantiidae</taxon>
        <taxon>Marchantiales</taxon>
        <taxon>Marchantiaceae</taxon>
        <taxon>Marchantia</taxon>
    </lineage>
</organism>
<evidence type="ECO:0000313" key="2">
    <source>
        <dbReference type="Proteomes" id="UP000244005"/>
    </source>
</evidence>
<name>A0A2R6WAB1_MARPO</name>
<reference evidence="2" key="1">
    <citation type="journal article" date="2017" name="Cell">
        <title>Insights into land plant evolution garnered from the Marchantia polymorpha genome.</title>
        <authorList>
            <person name="Bowman J.L."/>
            <person name="Kohchi T."/>
            <person name="Yamato K.T."/>
            <person name="Jenkins J."/>
            <person name="Shu S."/>
            <person name="Ishizaki K."/>
            <person name="Yamaoka S."/>
            <person name="Nishihama R."/>
            <person name="Nakamura Y."/>
            <person name="Berger F."/>
            <person name="Adam C."/>
            <person name="Aki S.S."/>
            <person name="Althoff F."/>
            <person name="Araki T."/>
            <person name="Arteaga-Vazquez M.A."/>
            <person name="Balasubrmanian S."/>
            <person name="Barry K."/>
            <person name="Bauer D."/>
            <person name="Boehm C.R."/>
            <person name="Briginshaw L."/>
            <person name="Caballero-Perez J."/>
            <person name="Catarino B."/>
            <person name="Chen F."/>
            <person name="Chiyoda S."/>
            <person name="Chovatia M."/>
            <person name="Davies K.M."/>
            <person name="Delmans M."/>
            <person name="Demura T."/>
            <person name="Dierschke T."/>
            <person name="Dolan L."/>
            <person name="Dorantes-Acosta A.E."/>
            <person name="Eklund D.M."/>
            <person name="Florent S.N."/>
            <person name="Flores-Sandoval E."/>
            <person name="Fujiyama A."/>
            <person name="Fukuzawa H."/>
            <person name="Galik B."/>
            <person name="Grimanelli D."/>
            <person name="Grimwood J."/>
            <person name="Grossniklaus U."/>
            <person name="Hamada T."/>
            <person name="Haseloff J."/>
            <person name="Hetherington A.J."/>
            <person name="Higo A."/>
            <person name="Hirakawa Y."/>
            <person name="Hundley H.N."/>
            <person name="Ikeda Y."/>
            <person name="Inoue K."/>
            <person name="Inoue S.I."/>
            <person name="Ishida S."/>
            <person name="Jia Q."/>
            <person name="Kakita M."/>
            <person name="Kanazawa T."/>
            <person name="Kawai Y."/>
            <person name="Kawashima T."/>
            <person name="Kennedy M."/>
            <person name="Kinose K."/>
            <person name="Kinoshita T."/>
            <person name="Kohara Y."/>
            <person name="Koide E."/>
            <person name="Komatsu K."/>
            <person name="Kopischke S."/>
            <person name="Kubo M."/>
            <person name="Kyozuka J."/>
            <person name="Lagercrantz U."/>
            <person name="Lin S.S."/>
            <person name="Lindquist E."/>
            <person name="Lipzen A.M."/>
            <person name="Lu C.W."/>
            <person name="De Luna E."/>
            <person name="Martienssen R.A."/>
            <person name="Minamino N."/>
            <person name="Mizutani M."/>
            <person name="Mizutani M."/>
            <person name="Mochizuki N."/>
            <person name="Monte I."/>
            <person name="Mosher R."/>
            <person name="Nagasaki H."/>
            <person name="Nakagami H."/>
            <person name="Naramoto S."/>
            <person name="Nishitani K."/>
            <person name="Ohtani M."/>
            <person name="Okamoto T."/>
            <person name="Okumura M."/>
            <person name="Phillips J."/>
            <person name="Pollak B."/>
            <person name="Reinders A."/>
            <person name="Rovekamp M."/>
            <person name="Sano R."/>
            <person name="Sawa S."/>
            <person name="Schmid M.W."/>
            <person name="Shirakawa M."/>
            <person name="Solano R."/>
            <person name="Spunde A."/>
            <person name="Suetsugu N."/>
            <person name="Sugano S."/>
            <person name="Sugiyama A."/>
            <person name="Sun R."/>
            <person name="Suzuki Y."/>
            <person name="Takenaka M."/>
            <person name="Takezawa D."/>
            <person name="Tomogane H."/>
            <person name="Tsuzuki M."/>
            <person name="Ueda T."/>
            <person name="Umeda M."/>
            <person name="Ward J.M."/>
            <person name="Watanabe Y."/>
            <person name="Yazaki K."/>
            <person name="Yokoyama R."/>
            <person name="Yoshitake Y."/>
            <person name="Yotsui I."/>
            <person name="Zachgo S."/>
            <person name="Schmutz J."/>
        </authorList>
    </citation>
    <scope>NUCLEOTIDE SEQUENCE [LARGE SCALE GENOMIC DNA]</scope>
    <source>
        <strain evidence="2">Tak-1</strain>
    </source>
</reference>
<dbReference type="AlphaFoldDB" id="A0A2R6WAB1"/>
<keyword evidence="2" id="KW-1185">Reference proteome</keyword>
<protein>
    <submittedName>
        <fullName evidence="1">Uncharacterized protein</fullName>
    </submittedName>
</protein>
<accession>A0A2R6WAB1</accession>
<evidence type="ECO:0000313" key="1">
    <source>
        <dbReference type="EMBL" id="PTQ30786.1"/>
    </source>
</evidence>
<dbReference type="EMBL" id="KZ772792">
    <property type="protein sequence ID" value="PTQ30786.1"/>
    <property type="molecule type" value="Genomic_DNA"/>
</dbReference>